<dbReference type="InterPro" id="IPR013762">
    <property type="entry name" value="Integrase-like_cat_sf"/>
</dbReference>
<evidence type="ECO:0000256" key="1">
    <source>
        <dbReference type="ARBA" id="ARBA00008857"/>
    </source>
</evidence>
<dbReference type="OrthoDB" id="7816950at2"/>
<keyword evidence="2" id="KW-0229">DNA integration</keyword>
<dbReference type="InterPro" id="IPR010998">
    <property type="entry name" value="Integrase_recombinase_N"/>
</dbReference>
<dbReference type="Gene3D" id="1.10.150.130">
    <property type="match status" value="1"/>
</dbReference>
<reference evidence="5 6" key="2">
    <citation type="submission" date="2019-01" db="EMBL/GenBank/DDBJ databases">
        <authorList>
            <person name="Li Y."/>
        </authorList>
    </citation>
    <scope>NUCLEOTIDE SEQUENCE [LARGE SCALE GENOMIC DNA]</scope>
    <source>
        <strain evidence="5 6">D19-10-3-21</strain>
    </source>
</reference>
<dbReference type="SUPFAM" id="SSF56349">
    <property type="entry name" value="DNA breaking-rejoining enzymes"/>
    <property type="match status" value="1"/>
</dbReference>
<dbReference type="PANTHER" id="PTHR30629:SF2">
    <property type="entry name" value="PROPHAGE INTEGRASE INTS-RELATED"/>
    <property type="match status" value="1"/>
</dbReference>
<dbReference type="PANTHER" id="PTHR30629">
    <property type="entry name" value="PROPHAGE INTEGRASE"/>
    <property type="match status" value="1"/>
</dbReference>
<reference evidence="5 6" key="1">
    <citation type="submission" date="2019-01" db="EMBL/GenBank/DDBJ databases">
        <title>Sinorhodobacter populi sp. nov. isolated from the symptomatic bark tissue of Populus euramericana canker.</title>
        <authorList>
            <person name="Xu G."/>
        </authorList>
    </citation>
    <scope>NUCLEOTIDE SEQUENCE [LARGE SCALE GENOMIC DNA]</scope>
    <source>
        <strain evidence="5 6">D19-10-3-21</strain>
    </source>
</reference>
<organism evidence="5 6">
    <name type="scientific">Paenirhodobacter populi</name>
    <dbReference type="NCBI Taxonomy" id="2306993"/>
    <lineage>
        <taxon>Bacteria</taxon>
        <taxon>Pseudomonadati</taxon>
        <taxon>Pseudomonadota</taxon>
        <taxon>Alphaproteobacteria</taxon>
        <taxon>Rhodobacterales</taxon>
        <taxon>Rhodobacter group</taxon>
        <taxon>Paenirhodobacter</taxon>
    </lineage>
</organism>
<sequence length="422" mass="46888">MSKLPLSDPPKNVRQRQLADGTTRIWWEPAAAARRLGFTAVQLDATRLTWSVREAKKLNDELAQALKLGKREARVSSGGRTIEALIDNYTKSSAFKRRAEKTRSSYARQFALILKKWGQSAVGDFTKPVMHTWYEALLEETSEYTAIARLRHMSILFAHAELIGWRAEGSNPCSKLKMAVPKGRRRTASWAEFDALVAAARDLGLLSIQTAMTLSMYQGQRQTDTRLATCGAFSPQEVQLPGWNAPRERWVWRLQRSKRGNEGAMVLHDDAAPVIAHAIEAAKARLRAENPGRIITAEMIEDAPLLGDEQHGGAPYHGSKGEDRFQNRFTAVRDRAIAVARERGQTKFAEALAGLQFRDLRRTFGVNSRAGGASKDDTADVLGNTAATDQFLGDVYMAPSFETASRAVEAVRRPKEQGRKKA</sequence>
<gene>
    <name evidence="5" type="ORF">D2T31_00465</name>
</gene>
<evidence type="ECO:0000313" key="6">
    <source>
        <dbReference type="Proteomes" id="UP000285295"/>
    </source>
</evidence>
<comment type="caution">
    <text evidence="5">The sequence shown here is derived from an EMBL/GenBank/DDBJ whole genome shotgun (WGS) entry which is preliminary data.</text>
</comment>
<dbReference type="GO" id="GO:0015074">
    <property type="term" value="P:DNA integration"/>
    <property type="evidence" value="ECO:0007669"/>
    <property type="project" value="UniProtKB-KW"/>
</dbReference>
<name>A0A443KIC1_9RHOB</name>
<dbReference type="Gene3D" id="1.10.443.10">
    <property type="entry name" value="Intergrase catalytic core"/>
    <property type="match status" value="1"/>
</dbReference>
<evidence type="ECO:0008006" key="7">
    <source>
        <dbReference type="Google" id="ProtNLM"/>
    </source>
</evidence>
<dbReference type="Proteomes" id="UP000285295">
    <property type="component" value="Unassembled WGS sequence"/>
</dbReference>
<dbReference type="GO" id="GO:0006310">
    <property type="term" value="P:DNA recombination"/>
    <property type="evidence" value="ECO:0007669"/>
    <property type="project" value="UniProtKB-KW"/>
</dbReference>
<comment type="similarity">
    <text evidence="1">Belongs to the 'phage' integrase family.</text>
</comment>
<proteinExistence type="inferred from homology"/>
<evidence type="ECO:0000256" key="4">
    <source>
        <dbReference type="ARBA" id="ARBA00023172"/>
    </source>
</evidence>
<keyword evidence="4" id="KW-0233">DNA recombination</keyword>
<dbReference type="InterPro" id="IPR011010">
    <property type="entry name" value="DNA_brk_join_enz"/>
</dbReference>
<protein>
    <recommendedName>
        <fullName evidence="7">Core-binding (CB) domain-containing protein</fullName>
    </recommendedName>
</protein>
<dbReference type="GO" id="GO:0003677">
    <property type="term" value="F:DNA binding"/>
    <property type="evidence" value="ECO:0007669"/>
    <property type="project" value="UniProtKB-KW"/>
</dbReference>
<accession>A0A443KIC1</accession>
<dbReference type="EMBL" id="SAUX01000001">
    <property type="protein sequence ID" value="RWR32490.1"/>
    <property type="molecule type" value="Genomic_DNA"/>
</dbReference>
<dbReference type="RefSeq" id="WP_128235278.1">
    <property type="nucleotide sequence ID" value="NZ_SAUX01000001.1"/>
</dbReference>
<keyword evidence="3" id="KW-0238">DNA-binding</keyword>
<evidence type="ECO:0000313" key="5">
    <source>
        <dbReference type="EMBL" id="RWR32490.1"/>
    </source>
</evidence>
<dbReference type="AlphaFoldDB" id="A0A443KIC1"/>
<evidence type="ECO:0000256" key="2">
    <source>
        <dbReference type="ARBA" id="ARBA00022908"/>
    </source>
</evidence>
<evidence type="ECO:0000256" key="3">
    <source>
        <dbReference type="ARBA" id="ARBA00023125"/>
    </source>
</evidence>
<dbReference type="InterPro" id="IPR050808">
    <property type="entry name" value="Phage_Integrase"/>
</dbReference>